<dbReference type="SMART" id="SM00903">
    <property type="entry name" value="Flavin_Reduct"/>
    <property type="match status" value="1"/>
</dbReference>
<keyword evidence="2" id="KW-0285">Flavoprotein</keyword>
<gene>
    <name evidence="5" type="ORF">TCARB_1002</name>
</gene>
<evidence type="ECO:0000313" key="5">
    <source>
        <dbReference type="EMBL" id="AJB42052.1"/>
    </source>
</evidence>
<sequence length="181" mass="20044">MEVETFYLLLHPRPAYLIGSGKVGEKVNFMAASWVSPVSEEPPLVGVAIDVNSYTRELIDTYGEFTVNILPLQSLEKLYYAGTVSGRSVDKTKVISYGKGEKVDAPVAEEAIGVVECHVYTSIKTEDVVFYLGKVLSARADERFFGKRSGWDLKKTNLPLHNWGAGFYEVGRLHIVRKGGP</sequence>
<dbReference type="PANTHER" id="PTHR43567">
    <property type="entry name" value="FLAVOREDOXIN-RELATED-RELATED"/>
    <property type="match status" value="1"/>
</dbReference>
<dbReference type="AlphaFoldDB" id="A0A3G1A5H9"/>
<protein>
    <recommendedName>
        <fullName evidence="4">Flavin reductase like domain-containing protein</fullName>
    </recommendedName>
</protein>
<name>A0A3G1A5H9_9CREN</name>
<comment type="similarity">
    <text evidence="3">Belongs to the flavoredoxin family.</text>
</comment>
<evidence type="ECO:0000256" key="2">
    <source>
        <dbReference type="ARBA" id="ARBA00022630"/>
    </source>
</evidence>
<dbReference type="SUPFAM" id="SSF50475">
    <property type="entry name" value="FMN-binding split barrel"/>
    <property type="match status" value="1"/>
</dbReference>
<evidence type="ECO:0000313" key="6">
    <source>
        <dbReference type="Proteomes" id="UP000266720"/>
    </source>
</evidence>
<dbReference type="Proteomes" id="UP000266720">
    <property type="component" value="Chromosome"/>
</dbReference>
<reference evidence="6" key="1">
    <citation type="book" date="2010" name="EXTREMOPHILES" publisher="0:0-0">
        <title>Complete genome sequences of ten hyperthermophilic archaea reveal their metabolic capabilities and possible ecological roles.</title>
        <editorList>
            <person name="?"/>
        </editorList>
        <authorList>
            <person name="Ravin N.V."/>
            <person name="Mardanov A.V."/>
            <person name="Bonch-Osmolovskaya E.A."/>
            <person name="Skryabin K.G."/>
        </authorList>
    </citation>
    <scope>NUCLEOTIDE SEQUENCE [LARGE SCALE GENOMIC DNA]</scope>
    <source>
        <strain evidence="6">1505</strain>
    </source>
</reference>
<dbReference type="PANTHER" id="PTHR43567:SF1">
    <property type="entry name" value="FLAVOREDOXIN"/>
    <property type="match status" value="1"/>
</dbReference>
<evidence type="ECO:0000256" key="1">
    <source>
        <dbReference type="ARBA" id="ARBA00001917"/>
    </source>
</evidence>
<dbReference type="KEGG" id="tcb:TCARB_1002"/>
<dbReference type="InterPro" id="IPR052174">
    <property type="entry name" value="Flavoredoxin"/>
</dbReference>
<feature type="domain" description="Flavin reductase like" evidence="4">
    <location>
        <begin position="8"/>
        <end position="147"/>
    </location>
</feature>
<dbReference type="Gene3D" id="2.30.110.10">
    <property type="entry name" value="Electron Transport, Fmn-binding Protein, Chain A"/>
    <property type="match status" value="1"/>
</dbReference>
<comment type="cofactor">
    <cofactor evidence="1">
        <name>FMN</name>
        <dbReference type="ChEBI" id="CHEBI:58210"/>
    </cofactor>
</comment>
<proteinExistence type="inferred from homology"/>
<evidence type="ECO:0000256" key="3">
    <source>
        <dbReference type="ARBA" id="ARBA00038054"/>
    </source>
</evidence>
<dbReference type="EMBL" id="CP007493">
    <property type="protein sequence ID" value="AJB42052.1"/>
    <property type="molecule type" value="Genomic_DNA"/>
</dbReference>
<accession>A0A3G1A5H9</accession>
<dbReference type="Pfam" id="PF01613">
    <property type="entry name" value="Flavin_Reduct"/>
    <property type="match status" value="1"/>
</dbReference>
<dbReference type="InterPro" id="IPR002563">
    <property type="entry name" value="Flavin_Rdtase-like_dom"/>
</dbReference>
<evidence type="ECO:0000259" key="4">
    <source>
        <dbReference type="SMART" id="SM00903"/>
    </source>
</evidence>
<organism evidence="5 6">
    <name type="scientific">Thermofilum adornatum 1505</name>
    <dbReference type="NCBI Taxonomy" id="697581"/>
    <lineage>
        <taxon>Archaea</taxon>
        <taxon>Thermoproteota</taxon>
        <taxon>Thermoprotei</taxon>
        <taxon>Thermofilales</taxon>
        <taxon>Thermofilaceae</taxon>
        <taxon>Thermofilum</taxon>
    </lineage>
</organism>
<dbReference type="InterPro" id="IPR012349">
    <property type="entry name" value="Split_barrel_FMN-bd"/>
</dbReference>
<dbReference type="GO" id="GO:0010181">
    <property type="term" value="F:FMN binding"/>
    <property type="evidence" value="ECO:0007669"/>
    <property type="project" value="InterPro"/>
</dbReference>